<dbReference type="InterPro" id="IPR014036">
    <property type="entry name" value="DeoR-like_C"/>
</dbReference>
<dbReference type="SMART" id="SM00420">
    <property type="entry name" value="HTH_DEOR"/>
    <property type="match status" value="1"/>
</dbReference>
<dbReference type="InterPro" id="IPR036390">
    <property type="entry name" value="WH_DNA-bd_sf"/>
</dbReference>
<dbReference type="Proteomes" id="UP001589609">
    <property type="component" value="Unassembled WGS sequence"/>
</dbReference>
<dbReference type="RefSeq" id="WP_129729857.1">
    <property type="nucleotide sequence ID" value="NZ_JAPCYI010000001.1"/>
</dbReference>
<feature type="domain" description="HTH deoR-type" evidence="4">
    <location>
        <begin position="3"/>
        <end position="58"/>
    </location>
</feature>
<dbReference type="PROSITE" id="PS51000">
    <property type="entry name" value="HTH_DEOR_2"/>
    <property type="match status" value="1"/>
</dbReference>
<name>A0ABV5WLW9_9BACI</name>
<keyword evidence="6" id="KW-1185">Reference proteome</keyword>
<dbReference type="SUPFAM" id="SSF100950">
    <property type="entry name" value="NagB/RpiA/CoA transferase-like"/>
    <property type="match status" value="1"/>
</dbReference>
<dbReference type="PROSITE" id="PS00894">
    <property type="entry name" value="HTH_DEOR_1"/>
    <property type="match status" value="1"/>
</dbReference>
<keyword evidence="2 5" id="KW-0238">DNA-binding</keyword>
<evidence type="ECO:0000313" key="6">
    <source>
        <dbReference type="Proteomes" id="UP001589609"/>
    </source>
</evidence>
<evidence type="ECO:0000256" key="1">
    <source>
        <dbReference type="ARBA" id="ARBA00023015"/>
    </source>
</evidence>
<dbReference type="EMBL" id="JBHMAF010000196">
    <property type="protein sequence ID" value="MFB9761658.1"/>
    <property type="molecule type" value="Genomic_DNA"/>
</dbReference>
<proteinExistence type="predicted"/>
<evidence type="ECO:0000256" key="3">
    <source>
        <dbReference type="ARBA" id="ARBA00023163"/>
    </source>
</evidence>
<sequence>MLVAERHQKIVELVNERLSIRVSELSKLFSVTEETIRRDLEKLEKENKLKRSHGGAVSVQEESETDVSEREITNMAEKRAIAYEAAKHITSGERIILDASTTAWYLAKALPDMPLTVITNSIKVAVELSKKEKIQVISTGGMLLPKSLSYAGPLAERSLAAYHVDKAFLSCKGFHLDSGLSDSNEWQALLKKCMIDSADQTIVMVDSSKFGVRTFVQTAQISDITHIITDSCVENTTKQILEEKGIKLTTVQPKTEAFSL</sequence>
<dbReference type="PANTHER" id="PTHR30363">
    <property type="entry name" value="HTH-TYPE TRANSCRIPTIONAL REGULATOR SRLR-RELATED"/>
    <property type="match status" value="1"/>
</dbReference>
<reference evidence="5 6" key="1">
    <citation type="submission" date="2024-09" db="EMBL/GenBank/DDBJ databases">
        <authorList>
            <person name="Sun Q."/>
            <person name="Mori K."/>
        </authorList>
    </citation>
    <scope>NUCLEOTIDE SEQUENCE [LARGE SCALE GENOMIC DNA]</scope>
    <source>
        <strain evidence="5 6">JCM 11201</strain>
    </source>
</reference>
<evidence type="ECO:0000259" key="4">
    <source>
        <dbReference type="PROSITE" id="PS51000"/>
    </source>
</evidence>
<evidence type="ECO:0000256" key="2">
    <source>
        <dbReference type="ARBA" id="ARBA00023125"/>
    </source>
</evidence>
<dbReference type="PANTHER" id="PTHR30363:SF44">
    <property type="entry name" value="AGA OPERON TRANSCRIPTIONAL REPRESSOR-RELATED"/>
    <property type="match status" value="1"/>
</dbReference>
<dbReference type="Gene3D" id="3.40.50.1360">
    <property type="match status" value="1"/>
</dbReference>
<comment type="caution">
    <text evidence="5">The sequence shown here is derived from an EMBL/GenBank/DDBJ whole genome shotgun (WGS) entry which is preliminary data.</text>
</comment>
<dbReference type="Pfam" id="PF08220">
    <property type="entry name" value="HTH_DeoR"/>
    <property type="match status" value="1"/>
</dbReference>
<gene>
    <name evidence="5" type="ORF">ACFFMS_25815</name>
</gene>
<dbReference type="Gene3D" id="1.10.10.10">
    <property type="entry name" value="Winged helix-like DNA-binding domain superfamily/Winged helix DNA-binding domain"/>
    <property type="match status" value="1"/>
</dbReference>
<dbReference type="Pfam" id="PF00455">
    <property type="entry name" value="DeoRC"/>
    <property type="match status" value="1"/>
</dbReference>
<dbReference type="InterPro" id="IPR018356">
    <property type="entry name" value="Tscrpt_reg_HTH_DeoR_CS"/>
</dbReference>
<dbReference type="InterPro" id="IPR050313">
    <property type="entry name" value="Carb_Metab_HTH_regulators"/>
</dbReference>
<dbReference type="SUPFAM" id="SSF46785">
    <property type="entry name" value="Winged helix' DNA-binding domain"/>
    <property type="match status" value="1"/>
</dbReference>
<keyword evidence="3" id="KW-0804">Transcription</keyword>
<evidence type="ECO:0000313" key="5">
    <source>
        <dbReference type="EMBL" id="MFB9761658.1"/>
    </source>
</evidence>
<keyword evidence="1" id="KW-0805">Transcription regulation</keyword>
<dbReference type="GO" id="GO:0003677">
    <property type="term" value="F:DNA binding"/>
    <property type="evidence" value="ECO:0007669"/>
    <property type="project" value="UniProtKB-KW"/>
</dbReference>
<dbReference type="PRINTS" id="PR00037">
    <property type="entry name" value="HTHLACR"/>
</dbReference>
<dbReference type="SMART" id="SM01134">
    <property type="entry name" value="DeoRC"/>
    <property type="match status" value="1"/>
</dbReference>
<accession>A0ABV5WLW9</accession>
<dbReference type="InterPro" id="IPR037171">
    <property type="entry name" value="NagB/RpiA_transferase-like"/>
</dbReference>
<organism evidence="5 6">
    <name type="scientific">Ectobacillus funiculus</name>
    <dbReference type="NCBI Taxonomy" id="137993"/>
    <lineage>
        <taxon>Bacteria</taxon>
        <taxon>Bacillati</taxon>
        <taxon>Bacillota</taxon>
        <taxon>Bacilli</taxon>
        <taxon>Bacillales</taxon>
        <taxon>Bacillaceae</taxon>
        <taxon>Ectobacillus</taxon>
    </lineage>
</organism>
<protein>
    <submittedName>
        <fullName evidence="5">DeoR/GlpR family DNA-binding transcription regulator</fullName>
    </submittedName>
</protein>
<dbReference type="InterPro" id="IPR036388">
    <property type="entry name" value="WH-like_DNA-bd_sf"/>
</dbReference>
<dbReference type="InterPro" id="IPR001034">
    <property type="entry name" value="DeoR_HTH"/>
</dbReference>